<name>K0RFE5_THAOC</name>
<evidence type="ECO:0000256" key="1">
    <source>
        <dbReference type="SAM" id="MobiDB-lite"/>
    </source>
</evidence>
<feature type="region of interest" description="Disordered" evidence="1">
    <location>
        <begin position="27"/>
        <end position="76"/>
    </location>
</feature>
<accession>K0RFE5</accession>
<dbReference type="OrthoDB" id="5583at2759"/>
<dbReference type="Proteomes" id="UP000266841">
    <property type="component" value="Unassembled WGS sequence"/>
</dbReference>
<dbReference type="AlphaFoldDB" id="K0RFE5"/>
<evidence type="ECO:0000313" key="2">
    <source>
        <dbReference type="EMBL" id="EJK52453.1"/>
    </source>
</evidence>
<evidence type="ECO:0000313" key="3">
    <source>
        <dbReference type="Proteomes" id="UP000266841"/>
    </source>
</evidence>
<sequence>MSGEEVVELSIEETQELRAKLGLPPLRGVGVSMKPAGRPSSADMNSAAAAPPTAESNKEEISLSVSETNALRAKIG</sequence>
<reference evidence="2 3" key="1">
    <citation type="journal article" date="2012" name="Genome Biol.">
        <title>Genome and low-iron response of an oceanic diatom adapted to chronic iron limitation.</title>
        <authorList>
            <person name="Lommer M."/>
            <person name="Specht M."/>
            <person name="Roy A.S."/>
            <person name="Kraemer L."/>
            <person name="Andreson R."/>
            <person name="Gutowska M.A."/>
            <person name="Wolf J."/>
            <person name="Bergner S.V."/>
            <person name="Schilhabel M.B."/>
            <person name="Klostermeier U.C."/>
            <person name="Beiko R.G."/>
            <person name="Rosenstiel P."/>
            <person name="Hippler M."/>
            <person name="Laroche J."/>
        </authorList>
    </citation>
    <scope>NUCLEOTIDE SEQUENCE [LARGE SCALE GENOMIC DNA]</scope>
    <source>
        <strain evidence="2 3">CCMP1005</strain>
    </source>
</reference>
<protein>
    <submittedName>
        <fullName evidence="2">Uncharacterized protein</fullName>
    </submittedName>
</protein>
<gene>
    <name evidence="2" type="ORF">THAOC_28265</name>
</gene>
<keyword evidence="3" id="KW-1185">Reference proteome</keyword>
<dbReference type="InterPro" id="IPR045347">
    <property type="entry name" value="HIND"/>
</dbReference>
<dbReference type="GO" id="GO:0046540">
    <property type="term" value="C:U4/U6 x U5 tri-snRNP complex"/>
    <property type="evidence" value="ECO:0007669"/>
    <property type="project" value="InterPro"/>
</dbReference>
<dbReference type="EMBL" id="AGNL01039815">
    <property type="protein sequence ID" value="EJK52453.1"/>
    <property type="molecule type" value="Genomic_DNA"/>
</dbReference>
<proteinExistence type="predicted"/>
<feature type="non-terminal residue" evidence="2">
    <location>
        <position position="76"/>
    </location>
</feature>
<organism evidence="2 3">
    <name type="scientific">Thalassiosira oceanica</name>
    <name type="common">Marine diatom</name>
    <dbReference type="NCBI Taxonomy" id="159749"/>
    <lineage>
        <taxon>Eukaryota</taxon>
        <taxon>Sar</taxon>
        <taxon>Stramenopiles</taxon>
        <taxon>Ochrophyta</taxon>
        <taxon>Bacillariophyta</taxon>
        <taxon>Coscinodiscophyceae</taxon>
        <taxon>Thalassiosirophycidae</taxon>
        <taxon>Thalassiosirales</taxon>
        <taxon>Thalassiosiraceae</taxon>
        <taxon>Thalassiosira</taxon>
    </lineage>
</organism>
<dbReference type="Pfam" id="PF19252">
    <property type="entry name" value="HIND"/>
    <property type="match status" value="2"/>
</dbReference>
<dbReference type="GO" id="GO:0000398">
    <property type="term" value="P:mRNA splicing, via spliceosome"/>
    <property type="evidence" value="ECO:0007669"/>
    <property type="project" value="InterPro"/>
</dbReference>
<comment type="caution">
    <text evidence="2">The sequence shown here is derived from an EMBL/GenBank/DDBJ whole genome shotgun (WGS) entry which is preliminary data.</text>
</comment>